<dbReference type="PANTHER" id="PTHR11351">
    <property type="entry name" value="ACYL-COA DESATURASE"/>
    <property type="match status" value="1"/>
</dbReference>
<name>A0A3B0K340_DROGU</name>
<comment type="subcellular location">
    <subcellularLocation>
        <location evidence="1">Membrane</location>
        <topology evidence="1">Multi-pass membrane protein</topology>
    </subcellularLocation>
</comment>
<keyword evidence="5" id="KW-0479">Metal-binding</keyword>
<feature type="transmembrane region" description="Helical" evidence="14">
    <location>
        <begin position="222"/>
        <end position="242"/>
    </location>
</feature>
<evidence type="ECO:0000313" key="17">
    <source>
        <dbReference type="Proteomes" id="UP000268350"/>
    </source>
</evidence>
<feature type="transmembrane region" description="Helical" evidence="14">
    <location>
        <begin position="78"/>
        <end position="98"/>
    </location>
</feature>
<evidence type="ECO:0000256" key="10">
    <source>
        <dbReference type="ARBA" id="ARBA00023098"/>
    </source>
</evidence>
<dbReference type="OMA" id="LIWLRYG"/>
<dbReference type="GO" id="GO:0006636">
    <property type="term" value="P:unsaturated fatty acid biosynthetic process"/>
    <property type="evidence" value="ECO:0007669"/>
    <property type="project" value="TreeGrafter"/>
</dbReference>
<evidence type="ECO:0000256" key="13">
    <source>
        <dbReference type="RuleBase" id="RU000581"/>
    </source>
</evidence>
<dbReference type="Pfam" id="PF00487">
    <property type="entry name" value="FA_desaturase"/>
    <property type="match status" value="1"/>
</dbReference>
<keyword evidence="9" id="KW-0408">Iron</keyword>
<feature type="transmembrane region" description="Helical" evidence="14">
    <location>
        <begin position="195"/>
        <end position="216"/>
    </location>
</feature>
<keyword evidence="4 13" id="KW-0812">Transmembrane</keyword>
<dbReference type="InterPro" id="IPR001522">
    <property type="entry name" value="FADS-1_CS"/>
</dbReference>
<keyword evidence="6" id="KW-0276">Fatty acid metabolism</keyword>
<evidence type="ECO:0000256" key="3">
    <source>
        <dbReference type="ARBA" id="ARBA00022516"/>
    </source>
</evidence>
<dbReference type="GO" id="GO:0004768">
    <property type="term" value="F:stearoyl-CoA 9-desaturase activity"/>
    <property type="evidence" value="ECO:0007669"/>
    <property type="project" value="TreeGrafter"/>
</dbReference>
<evidence type="ECO:0000256" key="14">
    <source>
        <dbReference type="SAM" id="Phobius"/>
    </source>
</evidence>
<dbReference type="EMBL" id="OUUW01000005">
    <property type="protein sequence ID" value="SPP80369.1"/>
    <property type="molecule type" value="Genomic_DNA"/>
</dbReference>
<evidence type="ECO:0000256" key="8">
    <source>
        <dbReference type="ARBA" id="ARBA00023002"/>
    </source>
</evidence>
<evidence type="ECO:0000256" key="11">
    <source>
        <dbReference type="ARBA" id="ARBA00023136"/>
    </source>
</evidence>
<evidence type="ECO:0000256" key="6">
    <source>
        <dbReference type="ARBA" id="ARBA00022832"/>
    </source>
</evidence>
<dbReference type="AlphaFoldDB" id="A0A3B0K340"/>
<evidence type="ECO:0000256" key="5">
    <source>
        <dbReference type="ARBA" id="ARBA00022723"/>
    </source>
</evidence>
<dbReference type="InterPro" id="IPR005804">
    <property type="entry name" value="FA_desaturase_dom"/>
</dbReference>
<keyword evidence="8 13" id="KW-0560">Oxidoreductase</keyword>
<evidence type="ECO:0000256" key="1">
    <source>
        <dbReference type="ARBA" id="ARBA00004141"/>
    </source>
</evidence>
<dbReference type="CDD" id="cd03505">
    <property type="entry name" value="Delta9-FADS-like"/>
    <property type="match status" value="1"/>
</dbReference>
<dbReference type="OrthoDB" id="10260134at2759"/>
<protein>
    <submittedName>
        <fullName evidence="16">Blast:Acyl-CoA Delta(11) desaturase</fullName>
    </submittedName>
</protein>
<reference evidence="17" key="1">
    <citation type="submission" date="2018-01" db="EMBL/GenBank/DDBJ databases">
        <authorList>
            <person name="Alioto T."/>
            <person name="Alioto T."/>
        </authorList>
    </citation>
    <scope>NUCLEOTIDE SEQUENCE [LARGE SCALE GENOMIC DNA]</scope>
</reference>
<feature type="transmembrane region" description="Helical" evidence="14">
    <location>
        <begin position="110"/>
        <end position="132"/>
    </location>
</feature>
<dbReference type="GO" id="GO:0005506">
    <property type="term" value="F:iron ion binding"/>
    <property type="evidence" value="ECO:0007669"/>
    <property type="project" value="TreeGrafter"/>
</dbReference>
<evidence type="ECO:0000256" key="12">
    <source>
        <dbReference type="ARBA" id="ARBA00023160"/>
    </source>
</evidence>
<dbReference type="PANTHER" id="PTHR11351:SF31">
    <property type="entry name" value="DESATURASE 1, ISOFORM A-RELATED"/>
    <property type="match status" value="1"/>
</dbReference>
<sequence>MPPNNEANECGPTLSDTTGVLYEMDAEPQGTSKDISTLKTTDGRKLELVWTNILAFIYLHTASVYGLWLLLTGTMWQTVAFTALVFTFSGLGITGGAHRLWAHRTFKANLPLRAIFIFFNTIAFQDAVYYWARDHRLHHKYSETDADPYNSTRGWFFSHIGWLCSKKHPEIKEKGKSIDLSDLRRDPLVMFQKKYYFFLMPICCFLLPTVIPVYFWGESVSVAWHVTALLRWCLVLNLAWLLNSSAHLYGNRPYDASISPTTQVFLVWLRFGEGFHNYHHVFPWDYKGAELGRYSRDLTTNFIRLFARLGWAYDLKSVSMDMVQKRVLRSGDGSHPVWGWGDKDHPQEDIKSTTITYKRIVKQN</sequence>
<keyword evidence="17" id="KW-1185">Reference proteome</keyword>
<gene>
    <name evidence="16" type="ORF">DGUA_6G005247</name>
</gene>
<comment type="cofactor">
    <cofactor evidence="13">
        <name>Fe(2+)</name>
        <dbReference type="ChEBI" id="CHEBI:29033"/>
    </cofactor>
</comment>
<evidence type="ECO:0000256" key="2">
    <source>
        <dbReference type="ARBA" id="ARBA00009295"/>
    </source>
</evidence>
<proteinExistence type="inferred from homology"/>
<dbReference type="GO" id="GO:0005789">
    <property type="term" value="C:endoplasmic reticulum membrane"/>
    <property type="evidence" value="ECO:0007669"/>
    <property type="project" value="TreeGrafter"/>
</dbReference>
<comment type="domain">
    <text evidence="13">The histidine box domains are involved in binding the catalytic metal ions.</text>
</comment>
<feature type="domain" description="Fatty acid desaturase" evidence="15">
    <location>
        <begin position="76"/>
        <end position="283"/>
    </location>
</feature>
<evidence type="ECO:0000256" key="4">
    <source>
        <dbReference type="ARBA" id="ARBA00022692"/>
    </source>
</evidence>
<dbReference type="STRING" id="7266.A0A3B0K340"/>
<evidence type="ECO:0000256" key="9">
    <source>
        <dbReference type="ARBA" id="ARBA00023004"/>
    </source>
</evidence>
<keyword evidence="12 13" id="KW-0275">Fatty acid biosynthesis</keyword>
<accession>A0A3B0K340</accession>
<keyword evidence="10" id="KW-0443">Lipid metabolism</keyword>
<dbReference type="PRINTS" id="PR00075">
    <property type="entry name" value="FACDDSATRASE"/>
</dbReference>
<evidence type="ECO:0000256" key="7">
    <source>
        <dbReference type="ARBA" id="ARBA00022989"/>
    </source>
</evidence>
<keyword evidence="3 13" id="KW-0444">Lipid biosynthesis</keyword>
<dbReference type="Proteomes" id="UP000268350">
    <property type="component" value="Unassembled WGS sequence"/>
</dbReference>
<comment type="similarity">
    <text evidence="2 13">Belongs to the fatty acid desaturase type 1 family.</text>
</comment>
<evidence type="ECO:0000313" key="16">
    <source>
        <dbReference type="EMBL" id="SPP80369.1"/>
    </source>
</evidence>
<evidence type="ECO:0000259" key="15">
    <source>
        <dbReference type="Pfam" id="PF00487"/>
    </source>
</evidence>
<keyword evidence="11 14" id="KW-0472">Membrane</keyword>
<dbReference type="InterPro" id="IPR015876">
    <property type="entry name" value="Acyl-CoA_DS"/>
</dbReference>
<keyword evidence="7 14" id="KW-1133">Transmembrane helix</keyword>
<organism evidence="16 17">
    <name type="scientific">Drosophila guanche</name>
    <name type="common">Fruit fly</name>
    <dbReference type="NCBI Taxonomy" id="7266"/>
    <lineage>
        <taxon>Eukaryota</taxon>
        <taxon>Metazoa</taxon>
        <taxon>Ecdysozoa</taxon>
        <taxon>Arthropoda</taxon>
        <taxon>Hexapoda</taxon>
        <taxon>Insecta</taxon>
        <taxon>Pterygota</taxon>
        <taxon>Neoptera</taxon>
        <taxon>Endopterygota</taxon>
        <taxon>Diptera</taxon>
        <taxon>Brachycera</taxon>
        <taxon>Muscomorpha</taxon>
        <taxon>Ephydroidea</taxon>
        <taxon>Drosophilidae</taxon>
        <taxon>Drosophila</taxon>
        <taxon>Sophophora</taxon>
    </lineage>
</organism>
<feature type="transmembrane region" description="Helical" evidence="14">
    <location>
        <begin position="48"/>
        <end position="71"/>
    </location>
</feature>
<dbReference type="PROSITE" id="PS00476">
    <property type="entry name" value="FATTY_ACID_DESATUR_1"/>
    <property type="match status" value="1"/>
</dbReference>